<dbReference type="Proteomes" id="UP000000311">
    <property type="component" value="Unassembled WGS sequence"/>
</dbReference>
<proteinExistence type="predicted"/>
<dbReference type="InParanoid" id="E2A7K5"/>
<dbReference type="EMBL" id="GL437348">
    <property type="protein sequence ID" value="EFN70577.1"/>
    <property type="molecule type" value="Genomic_DNA"/>
</dbReference>
<evidence type="ECO:0000313" key="3">
    <source>
        <dbReference type="Proteomes" id="UP000000311"/>
    </source>
</evidence>
<dbReference type="AlphaFoldDB" id="E2A7K5"/>
<evidence type="ECO:0000256" key="1">
    <source>
        <dbReference type="SAM" id="MobiDB-lite"/>
    </source>
</evidence>
<dbReference type="OMA" id="CNEQYIY"/>
<gene>
    <name evidence="2" type="ORF">EAG_00651</name>
</gene>
<feature type="compositionally biased region" description="Basic and acidic residues" evidence="1">
    <location>
        <begin position="32"/>
        <end position="46"/>
    </location>
</feature>
<protein>
    <submittedName>
        <fullName evidence="2">Uncharacterized protein</fullName>
    </submittedName>
</protein>
<sequence>MPRATDREMPKRKRCKRDVDRIHSKILKAKKKLDNDGKNGEKDKQRKQGQAKICTRLLPRSAFGIYRNGTKGKNIYKETSESTFDRARLKADALKLFNGDTPEVKYTEGPSTYNETTEQLESNKDFVKNSLKFWTPNSILEQSPVLKRKQRMFDNFVEENGVNEDKIQQTHRDDKNISKALNHYKDLCKMISDVNFGGDFLQNYQSDPLTTTIKKLKCTYSNSLRQRYLREKNKLETVKSSALSVENQACTYSDASQMSPAIEYEVPKCSENRTISPFLLEDIPEQDDKIHSMQSDNVEPYDSISCLSQTLETYDINDCIIRNRKNDDNQYSKQSAHIYQSPRTVNSVNEKDSIQKHYINHPSKNKRHNKNNLYVDFSDHENLQCIDNRKHAEILTFSNDLLLAEKYLSRDTCEKSPINFSNRVINKCNAKNVKRPVIHRYNHVTAMKDNHSAQKNDDLFYKMNYAEKLYKQFGININNKRDNERHAYVDSFHQQKNKQELETVKLPDLSMKYQACSDVSQVSSTSFFKIDSEIPKYRENHTIAFPLIKDTSQKENKFHWMQKRITPYNDITKESYEAQFPNGAKNFPTPSIINSQFFHDGTKMFKPRIESMNMEDSQESLMNIKESQESLIEKFDLNMHSNKLTGRNRVCRFDDSLQTFETLYNTNAYTERTRGREQVLSKVKNQLFHSHNYHAINLRDANSCNFNIKSTKLPAQQAKLHICENNDAKQELLEKSLHNRNKNILFNAKAIPSSTLNFSQIIQPDQRFRESTCKEIFNKADVECAKNQIDLNHCNEQYIYLDSTRCQHNASQEHHFHKGAVQTIVQPRILHEDRDNKMDNCINLSTDVSLLLVEPKKNSAYTYPKMIDDQHHSVQNITQPIKYVAVNNNSDIQRIPIYISDNSIRENVPLEIITLVKPNAQTEELYFHKKYHLCKQ</sequence>
<organism evidence="3">
    <name type="scientific">Camponotus floridanus</name>
    <name type="common">Florida carpenter ant</name>
    <dbReference type="NCBI Taxonomy" id="104421"/>
    <lineage>
        <taxon>Eukaryota</taxon>
        <taxon>Metazoa</taxon>
        <taxon>Ecdysozoa</taxon>
        <taxon>Arthropoda</taxon>
        <taxon>Hexapoda</taxon>
        <taxon>Insecta</taxon>
        <taxon>Pterygota</taxon>
        <taxon>Neoptera</taxon>
        <taxon>Endopterygota</taxon>
        <taxon>Hymenoptera</taxon>
        <taxon>Apocrita</taxon>
        <taxon>Aculeata</taxon>
        <taxon>Formicoidea</taxon>
        <taxon>Formicidae</taxon>
        <taxon>Formicinae</taxon>
        <taxon>Camponotus</taxon>
    </lineage>
</organism>
<keyword evidence="3" id="KW-1185">Reference proteome</keyword>
<feature type="region of interest" description="Disordered" evidence="1">
    <location>
        <begin position="1"/>
        <end position="51"/>
    </location>
</feature>
<evidence type="ECO:0000313" key="2">
    <source>
        <dbReference type="EMBL" id="EFN70577.1"/>
    </source>
</evidence>
<name>E2A7K5_CAMFO</name>
<accession>E2A7K5</accession>
<reference evidence="2 3" key="1">
    <citation type="journal article" date="2010" name="Science">
        <title>Genomic comparison of the ants Camponotus floridanus and Harpegnathos saltator.</title>
        <authorList>
            <person name="Bonasio R."/>
            <person name="Zhang G."/>
            <person name="Ye C."/>
            <person name="Mutti N.S."/>
            <person name="Fang X."/>
            <person name="Qin N."/>
            <person name="Donahue G."/>
            <person name="Yang P."/>
            <person name="Li Q."/>
            <person name="Li C."/>
            <person name="Zhang P."/>
            <person name="Huang Z."/>
            <person name="Berger S.L."/>
            <person name="Reinberg D."/>
            <person name="Wang J."/>
            <person name="Liebig J."/>
        </authorList>
    </citation>
    <scope>NUCLEOTIDE SEQUENCE [LARGE SCALE GENOMIC DNA]</scope>
    <source>
        <strain evidence="3">C129</strain>
    </source>
</reference>
<dbReference type="OrthoDB" id="7690664at2759"/>
<dbReference type="KEGG" id="cfo:105249290"/>